<dbReference type="Proteomes" id="UP000268014">
    <property type="component" value="Unassembled WGS sequence"/>
</dbReference>
<keyword evidence="2" id="KW-1185">Reference proteome</keyword>
<reference evidence="1 2" key="2">
    <citation type="submission" date="2018-11" db="EMBL/GenBank/DDBJ databases">
        <authorList>
            <consortium name="Pathogen Informatics"/>
        </authorList>
    </citation>
    <scope>NUCLEOTIDE SEQUENCE [LARGE SCALE GENOMIC DNA]</scope>
    <source>
        <strain evidence="1 2">MHpl1</strain>
    </source>
</reference>
<organism evidence="3">
    <name type="scientific">Haemonchus placei</name>
    <name type="common">Barber's pole worm</name>
    <dbReference type="NCBI Taxonomy" id="6290"/>
    <lineage>
        <taxon>Eukaryota</taxon>
        <taxon>Metazoa</taxon>
        <taxon>Ecdysozoa</taxon>
        <taxon>Nematoda</taxon>
        <taxon>Chromadorea</taxon>
        <taxon>Rhabditida</taxon>
        <taxon>Rhabditina</taxon>
        <taxon>Rhabditomorpha</taxon>
        <taxon>Strongyloidea</taxon>
        <taxon>Trichostrongylidae</taxon>
        <taxon>Haemonchus</taxon>
    </lineage>
</organism>
<gene>
    <name evidence="1" type="ORF">HPLM_LOCUS21746</name>
</gene>
<sequence length="222" mass="25445">MELQSNESADSQYTYEIKGSSVDTLQKLRIGVGEMENNERFYIKKMRLVNQTTKTVLRFPSVDTEFESNQVYEFSPVYPDVQPALNILYTVTLMTTASTGTFRPSINIIGEEGDSGMRKFYDNIPYAEGSKHSFDADAVNLGPLQDVEVLIEGDEVRLCLHSNWFHTQRPNRRLLQSMYIDFFERSDPLGVTELLPYRGILPCGMRQMSLQLPHSPRFPANR</sequence>
<evidence type="ECO:0000313" key="3">
    <source>
        <dbReference type="WBParaSite" id="HPLM_0002175701-mRNA-1"/>
    </source>
</evidence>
<dbReference type="SUPFAM" id="SSF49723">
    <property type="entry name" value="Lipase/lipooxygenase domain (PLAT/LH2 domain)"/>
    <property type="match status" value="1"/>
</dbReference>
<accession>A0A0N4XBL2</accession>
<name>A0A0N4XBL2_HAEPC</name>
<dbReference type="EMBL" id="UZAF01024009">
    <property type="protein sequence ID" value="VDO91984.1"/>
    <property type="molecule type" value="Genomic_DNA"/>
</dbReference>
<evidence type="ECO:0000313" key="1">
    <source>
        <dbReference type="EMBL" id="VDO91984.1"/>
    </source>
</evidence>
<protein>
    <submittedName>
        <fullName evidence="3">FRAS1-related extracellular matrix protein 1</fullName>
    </submittedName>
</protein>
<dbReference type="InterPro" id="IPR036392">
    <property type="entry name" value="PLAT/LH2_dom_sf"/>
</dbReference>
<evidence type="ECO:0000313" key="2">
    <source>
        <dbReference type="Proteomes" id="UP000268014"/>
    </source>
</evidence>
<dbReference type="Gene3D" id="2.60.60.20">
    <property type="entry name" value="PLAT/LH2 domain"/>
    <property type="match status" value="1"/>
</dbReference>
<dbReference type="OrthoDB" id="5322100at2759"/>
<dbReference type="AlphaFoldDB" id="A0A0N4XBL2"/>
<reference evidence="3" key="1">
    <citation type="submission" date="2017-02" db="UniProtKB">
        <authorList>
            <consortium name="WormBaseParasite"/>
        </authorList>
    </citation>
    <scope>IDENTIFICATION</scope>
</reference>
<dbReference type="WBParaSite" id="HPLM_0002175701-mRNA-1">
    <property type="protein sequence ID" value="HPLM_0002175701-mRNA-1"/>
    <property type="gene ID" value="HPLM_0002175701"/>
</dbReference>
<dbReference type="STRING" id="6290.A0A0N4XBL2"/>
<proteinExistence type="predicted"/>